<evidence type="ECO:0000256" key="3">
    <source>
        <dbReference type="ARBA" id="ARBA00022723"/>
    </source>
</evidence>
<dbReference type="InterPro" id="IPR036396">
    <property type="entry name" value="Cyt_P450_sf"/>
</dbReference>
<evidence type="ECO:0008006" key="10">
    <source>
        <dbReference type="Google" id="ProtNLM"/>
    </source>
</evidence>
<proteinExistence type="inferred from homology"/>
<dbReference type="Proteomes" id="UP000029665">
    <property type="component" value="Unassembled WGS sequence"/>
</dbReference>
<sequence>MPDLATTVYTLIAAVVVLHSLRWCFSPMRAIPTVGGTSLPFLSVFTAIKWARHGRDLIQEGYRKYYGSVFKIAMFDRWLVVVSGPKLVDELRKRPDDELSTEHGLQALIPVQYMVGEETVKDLYHVDIIREKLTRSISSILPDVVDELQLATEEYIPTTKHEWISVNVFQKSREIVARASSRVFVGMHACRNPDYLDLCINFTADIIRDRTLLLLFPKILKPLVSLCAGRSAHTVQRAIPILQPIIDERKRKMGQYREDWADKPNDMLQWIIDESEVRNGTYTSIIERILLTNFAAIHTSSNSITHAIYHIAEHPEYLQPLREEIESIVNEEGWTKTGLGKMWKLDSFLRESQRHNGINIISLSRKAMQDVTLSDGTLIPRGALVVAASTPLHLDNNIYPDAEAFDPFRFAREREREGQSSKHQYVNTSVDYIAFGHGKHACPGRFFAANELKAMLAFMVLNYDIKFGGDGKRPPNMHWGPTIVPAPNAQVLFRKREVSTNVP</sequence>
<dbReference type="InterPro" id="IPR001128">
    <property type="entry name" value="Cyt_P450"/>
</dbReference>
<evidence type="ECO:0000256" key="2">
    <source>
        <dbReference type="ARBA" id="ARBA00010617"/>
    </source>
</evidence>
<keyword evidence="9" id="KW-1185">Reference proteome</keyword>
<accession>A0A060SGX6</accession>
<keyword evidence="3 6" id="KW-0479">Metal-binding</keyword>
<dbReference type="InterPro" id="IPR002401">
    <property type="entry name" value="Cyt_P450_E_grp-I"/>
</dbReference>
<dbReference type="Pfam" id="PF00067">
    <property type="entry name" value="p450"/>
    <property type="match status" value="1"/>
</dbReference>
<keyword evidence="5 6" id="KW-0408">Iron</keyword>
<keyword evidence="6 7" id="KW-0349">Heme</keyword>
<feature type="binding site" description="axial binding residue" evidence="6">
    <location>
        <position position="442"/>
    </location>
    <ligand>
        <name>heme</name>
        <dbReference type="ChEBI" id="CHEBI:30413"/>
    </ligand>
    <ligandPart>
        <name>Fe</name>
        <dbReference type="ChEBI" id="CHEBI:18248"/>
    </ligandPart>
</feature>
<comment type="cofactor">
    <cofactor evidence="1 6">
        <name>heme</name>
        <dbReference type="ChEBI" id="CHEBI:30413"/>
    </cofactor>
</comment>
<dbReference type="PRINTS" id="PR00463">
    <property type="entry name" value="EP450I"/>
</dbReference>
<evidence type="ECO:0000313" key="8">
    <source>
        <dbReference type="EMBL" id="CDO73436.1"/>
    </source>
</evidence>
<gene>
    <name evidence="8" type="ORF">BN946_scf185013.g71</name>
</gene>
<dbReference type="AlphaFoldDB" id="A0A060SGX6"/>
<dbReference type="GO" id="GO:0004497">
    <property type="term" value="F:monooxygenase activity"/>
    <property type="evidence" value="ECO:0007669"/>
    <property type="project" value="UniProtKB-KW"/>
</dbReference>
<organism evidence="8 9">
    <name type="scientific">Pycnoporus cinnabarinus</name>
    <name type="common">Cinnabar-red polypore</name>
    <name type="synonym">Trametes cinnabarina</name>
    <dbReference type="NCBI Taxonomy" id="5643"/>
    <lineage>
        <taxon>Eukaryota</taxon>
        <taxon>Fungi</taxon>
        <taxon>Dikarya</taxon>
        <taxon>Basidiomycota</taxon>
        <taxon>Agaricomycotina</taxon>
        <taxon>Agaricomycetes</taxon>
        <taxon>Polyporales</taxon>
        <taxon>Polyporaceae</taxon>
        <taxon>Trametes</taxon>
    </lineage>
</organism>
<dbReference type="InterPro" id="IPR017972">
    <property type="entry name" value="Cyt_P450_CS"/>
</dbReference>
<dbReference type="PROSITE" id="PS00086">
    <property type="entry name" value="CYTOCHROME_P450"/>
    <property type="match status" value="1"/>
</dbReference>
<evidence type="ECO:0000256" key="4">
    <source>
        <dbReference type="ARBA" id="ARBA00023002"/>
    </source>
</evidence>
<evidence type="ECO:0000256" key="7">
    <source>
        <dbReference type="RuleBase" id="RU000461"/>
    </source>
</evidence>
<dbReference type="HOGENOM" id="CLU_022195_0_2_1"/>
<keyword evidence="7" id="KW-0503">Monooxygenase</keyword>
<protein>
    <recommendedName>
        <fullName evidence="10">Cytochrome P450</fullName>
    </recommendedName>
</protein>
<evidence type="ECO:0000256" key="1">
    <source>
        <dbReference type="ARBA" id="ARBA00001971"/>
    </source>
</evidence>
<dbReference type="GO" id="GO:0020037">
    <property type="term" value="F:heme binding"/>
    <property type="evidence" value="ECO:0007669"/>
    <property type="project" value="InterPro"/>
</dbReference>
<comment type="caution">
    <text evidence="8">The sequence shown here is derived from an EMBL/GenBank/DDBJ whole genome shotgun (WGS) entry which is preliminary data.</text>
</comment>
<evidence type="ECO:0000313" key="9">
    <source>
        <dbReference type="Proteomes" id="UP000029665"/>
    </source>
</evidence>
<comment type="similarity">
    <text evidence="2 7">Belongs to the cytochrome P450 family.</text>
</comment>
<dbReference type="STRING" id="5643.A0A060SGX6"/>
<dbReference type="GO" id="GO:0016705">
    <property type="term" value="F:oxidoreductase activity, acting on paired donors, with incorporation or reduction of molecular oxygen"/>
    <property type="evidence" value="ECO:0007669"/>
    <property type="project" value="InterPro"/>
</dbReference>
<dbReference type="OrthoDB" id="1844152at2759"/>
<keyword evidence="4 7" id="KW-0560">Oxidoreductase</keyword>
<dbReference type="EMBL" id="CCBP010000121">
    <property type="protein sequence ID" value="CDO73436.1"/>
    <property type="molecule type" value="Genomic_DNA"/>
</dbReference>
<dbReference type="CDD" id="cd11041">
    <property type="entry name" value="CYP503A1-like"/>
    <property type="match status" value="1"/>
</dbReference>
<evidence type="ECO:0000256" key="6">
    <source>
        <dbReference type="PIRSR" id="PIRSR602401-1"/>
    </source>
</evidence>
<dbReference type="GO" id="GO:0005506">
    <property type="term" value="F:iron ion binding"/>
    <property type="evidence" value="ECO:0007669"/>
    <property type="project" value="InterPro"/>
</dbReference>
<dbReference type="PANTHER" id="PTHR46206">
    <property type="entry name" value="CYTOCHROME P450"/>
    <property type="match status" value="1"/>
</dbReference>
<dbReference type="OMA" id="RAPNDIL"/>
<dbReference type="Gene3D" id="1.10.630.10">
    <property type="entry name" value="Cytochrome P450"/>
    <property type="match status" value="1"/>
</dbReference>
<evidence type="ECO:0000256" key="5">
    <source>
        <dbReference type="ARBA" id="ARBA00023004"/>
    </source>
</evidence>
<dbReference type="SUPFAM" id="SSF48264">
    <property type="entry name" value="Cytochrome P450"/>
    <property type="match status" value="1"/>
</dbReference>
<reference evidence="8" key="1">
    <citation type="submission" date="2014-01" db="EMBL/GenBank/DDBJ databases">
        <title>The genome of the white-rot fungus Pycnoporus cinnabarinus: a basidiomycete model with a versatile arsenal for lignocellulosic biomass breakdown.</title>
        <authorList>
            <person name="Levasseur A."/>
            <person name="Lomascolo A."/>
            <person name="Ruiz-Duenas F.J."/>
            <person name="Uzan E."/>
            <person name="Piumi F."/>
            <person name="Kues U."/>
            <person name="Ram A.F.J."/>
            <person name="Murat C."/>
            <person name="Haon M."/>
            <person name="Benoit I."/>
            <person name="Arfi Y."/>
            <person name="Chevret D."/>
            <person name="Drula E."/>
            <person name="Kwon M.J."/>
            <person name="Gouret P."/>
            <person name="Lesage-Meessen L."/>
            <person name="Lombard V."/>
            <person name="Mariette J."/>
            <person name="Noirot C."/>
            <person name="Park J."/>
            <person name="Patyshakuliyeva A."/>
            <person name="Wieneger R.A.B."/>
            <person name="Wosten H.A.B."/>
            <person name="Martin F."/>
            <person name="Coutinho P.M."/>
            <person name="de Vries R."/>
            <person name="Martinez A.T."/>
            <person name="Klopp C."/>
            <person name="Pontarotti P."/>
            <person name="Henrissat B."/>
            <person name="Record E."/>
        </authorList>
    </citation>
    <scope>NUCLEOTIDE SEQUENCE [LARGE SCALE GENOMIC DNA]</scope>
    <source>
        <strain evidence="8">BRFM137</strain>
    </source>
</reference>
<name>A0A060SGX6_PYCCI</name>